<proteinExistence type="predicted"/>
<protein>
    <submittedName>
        <fullName evidence="2">Uncharacterized protein</fullName>
    </submittedName>
</protein>
<evidence type="ECO:0000256" key="1">
    <source>
        <dbReference type="SAM" id="Phobius"/>
    </source>
</evidence>
<evidence type="ECO:0000313" key="2">
    <source>
        <dbReference type="EMBL" id="GAU27695.1"/>
    </source>
</evidence>
<dbReference type="Proteomes" id="UP000242715">
    <property type="component" value="Unassembled WGS sequence"/>
</dbReference>
<keyword evidence="3" id="KW-1185">Reference proteome</keyword>
<keyword evidence="1" id="KW-0472">Membrane</keyword>
<feature type="transmembrane region" description="Helical" evidence="1">
    <location>
        <begin position="21"/>
        <end position="38"/>
    </location>
</feature>
<keyword evidence="1" id="KW-0812">Transmembrane</keyword>
<dbReference type="AlphaFoldDB" id="A0A2Z6MVG0"/>
<accession>A0A2Z6MVG0</accession>
<name>A0A2Z6MVG0_TRISU</name>
<keyword evidence="1" id="KW-1133">Transmembrane helix</keyword>
<gene>
    <name evidence="2" type="ORF">TSUD_126410</name>
</gene>
<dbReference type="EMBL" id="DF973360">
    <property type="protein sequence ID" value="GAU27695.1"/>
    <property type="molecule type" value="Genomic_DNA"/>
</dbReference>
<reference evidence="3" key="1">
    <citation type="journal article" date="2017" name="Front. Plant Sci.">
        <title>Climate Clever Clovers: New Paradigm to Reduce the Environmental Footprint of Ruminants by Breeding Low Methanogenic Forages Utilizing Haplotype Variation.</title>
        <authorList>
            <person name="Kaur P."/>
            <person name="Appels R."/>
            <person name="Bayer P.E."/>
            <person name="Keeble-Gagnere G."/>
            <person name="Wang J."/>
            <person name="Hirakawa H."/>
            <person name="Shirasawa K."/>
            <person name="Vercoe P."/>
            <person name="Stefanova K."/>
            <person name="Durmic Z."/>
            <person name="Nichols P."/>
            <person name="Revell C."/>
            <person name="Isobe S.N."/>
            <person name="Edwards D."/>
            <person name="Erskine W."/>
        </authorList>
    </citation>
    <scope>NUCLEOTIDE SEQUENCE [LARGE SCALE GENOMIC DNA]</scope>
    <source>
        <strain evidence="3">cv. Daliak</strain>
    </source>
</reference>
<evidence type="ECO:0000313" key="3">
    <source>
        <dbReference type="Proteomes" id="UP000242715"/>
    </source>
</evidence>
<organism evidence="2 3">
    <name type="scientific">Trifolium subterraneum</name>
    <name type="common">Subterranean clover</name>
    <dbReference type="NCBI Taxonomy" id="3900"/>
    <lineage>
        <taxon>Eukaryota</taxon>
        <taxon>Viridiplantae</taxon>
        <taxon>Streptophyta</taxon>
        <taxon>Embryophyta</taxon>
        <taxon>Tracheophyta</taxon>
        <taxon>Spermatophyta</taxon>
        <taxon>Magnoliopsida</taxon>
        <taxon>eudicotyledons</taxon>
        <taxon>Gunneridae</taxon>
        <taxon>Pentapetalae</taxon>
        <taxon>rosids</taxon>
        <taxon>fabids</taxon>
        <taxon>Fabales</taxon>
        <taxon>Fabaceae</taxon>
        <taxon>Papilionoideae</taxon>
        <taxon>50 kb inversion clade</taxon>
        <taxon>NPAAA clade</taxon>
        <taxon>Hologalegina</taxon>
        <taxon>IRL clade</taxon>
        <taxon>Trifolieae</taxon>
        <taxon>Trifolium</taxon>
    </lineage>
</organism>
<sequence length="65" mass="7578">MSLKFIRQCWKDIQLIIRADFNGIVSWFKSFIVMYGMLHDMSPTGVGVDVEENFLFGKMNCRSLL</sequence>